<gene>
    <name evidence="10 14" type="primary">valS</name>
    <name evidence="14" type="ORF">Pan265_00450</name>
</gene>
<dbReference type="InterPro" id="IPR002300">
    <property type="entry name" value="aa-tRNA-synth_Ia"/>
</dbReference>
<feature type="coiled-coil region" evidence="10">
    <location>
        <begin position="1040"/>
        <end position="1102"/>
    </location>
</feature>
<keyword evidence="4 10" id="KW-0067">ATP-binding</keyword>
<evidence type="ECO:0000256" key="6">
    <source>
        <dbReference type="ARBA" id="ARBA00023054"/>
    </source>
</evidence>
<keyword evidence="2 10" id="KW-0436">Ligase</keyword>
<evidence type="ECO:0000256" key="10">
    <source>
        <dbReference type="HAMAP-Rule" id="MF_02004"/>
    </source>
</evidence>
<keyword evidence="1 10" id="KW-0963">Cytoplasm</keyword>
<evidence type="ECO:0000256" key="9">
    <source>
        <dbReference type="ARBA" id="ARBA00060830"/>
    </source>
</evidence>
<dbReference type="SUPFAM" id="SSF47323">
    <property type="entry name" value="Anticodon-binding domain of a subclass of class I aminoacyl-tRNA synthetases"/>
    <property type="match status" value="1"/>
</dbReference>
<dbReference type="Pfam" id="PF08264">
    <property type="entry name" value="Anticodon_1"/>
    <property type="match status" value="1"/>
</dbReference>
<organism evidence="14 15">
    <name type="scientific">Mucisphaera calidilacus</name>
    <dbReference type="NCBI Taxonomy" id="2527982"/>
    <lineage>
        <taxon>Bacteria</taxon>
        <taxon>Pseudomonadati</taxon>
        <taxon>Planctomycetota</taxon>
        <taxon>Phycisphaerae</taxon>
        <taxon>Phycisphaerales</taxon>
        <taxon>Phycisphaeraceae</taxon>
        <taxon>Mucisphaera</taxon>
    </lineage>
</organism>
<dbReference type="PRINTS" id="PR00986">
    <property type="entry name" value="TRNASYNTHVAL"/>
</dbReference>
<dbReference type="InterPro" id="IPR009008">
    <property type="entry name" value="Val/Leu/Ile-tRNA-synth_edit"/>
</dbReference>
<feature type="domain" description="Aminoacyl-tRNA synthetase class Ia" evidence="11">
    <location>
        <begin position="512"/>
        <end position="726"/>
    </location>
</feature>
<comment type="catalytic activity">
    <reaction evidence="8 10">
        <text>tRNA(Val) + L-valine + ATP = L-valyl-tRNA(Val) + AMP + diphosphate</text>
        <dbReference type="Rhea" id="RHEA:10704"/>
        <dbReference type="Rhea" id="RHEA-COMP:9672"/>
        <dbReference type="Rhea" id="RHEA-COMP:9708"/>
        <dbReference type="ChEBI" id="CHEBI:30616"/>
        <dbReference type="ChEBI" id="CHEBI:33019"/>
        <dbReference type="ChEBI" id="CHEBI:57762"/>
        <dbReference type="ChEBI" id="CHEBI:78442"/>
        <dbReference type="ChEBI" id="CHEBI:78537"/>
        <dbReference type="ChEBI" id="CHEBI:456215"/>
        <dbReference type="EC" id="6.1.1.9"/>
    </reaction>
</comment>
<evidence type="ECO:0000313" key="15">
    <source>
        <dbReference type="Proteomes" id="UP000320386"/>
    </source>
</evidence>
<dbReference type="SUPFAM" id="SSF52374">
    <property type="entry name" value="Nucleotidylyl transferase"/>
    <property type="match status" value="1"/>
</dbReference>
<comment type="subunit">
    <text evidence="10">Monomer.</text>
</comment>
<protein>
    <recommendedName>
        <fullName evidence="10">Valine--tRNA ligase</fullName>
        <ecNumber evidence="10">6.1.1.9</ecNumber>
    </recommendedName>
    <alternativeName>
        <fullName evidence="10">Valyl-tRNA synthetase</fullName>
        <shortName evidence="10">ValRS</shortName>
    </alternativeName>
</protein>
<dbReference type="GO" id="GO:0005524">
    <property type="term" value="F:ATP binding"/>
    <property type="evidence" value="ECO:0007669"/>
    <property type="project" value="UniProtKB-UniRule"/>
</dbReference>
<evidence type="ECO:0000259" key="11">
    <source>
        <dbReference type="Pfam" id="PF00133"/>
    </source>
</evidence>
<dbReference type="GO" id="GO:0006438">
    <property type="term" value="P:valyl-tRNA aminoacylation"/>
    <property type="evidence" value="ECO:0007669"/>
    <property type="project" value="UniProtKB-UniRule"/>
</dbReference>
<dbReference type="GO" id="GO:0005829">
    <property type="term" value="C:cytosol"/>
    <property type="evidence" value="ECO:0007669"/>
    <property type="project" value="TreeGrafter"/>
</dbReference>
<dbReference type="FunFam" id="3.40.50.620:FF:000020">
    <property type="entry name" value="Valine--tRNA ligase, mitochondrial"/>
    <property type="match status" value="1"/>
</dbReference>
<sequence>MSSSTTAQLPPAYNPADVEKSITARWASARAGHAEPGEPGPAYSVVIPPPNVTAALHLGHALNNTLQDVLVRFHRMMGFNTLWMPGTDHAGIATQTVVDKRLQQSGEPALKDYKRQELEGRGGREAFIGKVQAWKDEYEERITEQLREMGCSCDWDRQRFTMDPVCAKAVREAFFRLFRDGLIYRGKRLVNWDPVSQTALADDEVEMQEVDGNFWYMKYPVVDDAGHETGEYATVATTRPETMLGDTAVAVNPNDGPRAAMIGRKVRLPIVGRVIPIIADDYVVIPDEESDDSKARMASGFLKVTPAHDPNDWEIGQRHGLDVINVMAPDASISIEHGWPAEEKPGENEDLKPLIGLSREAARKAIVRWFKERDLLAEVKPYRHAVGHSYRSHVPVEPYLSDQWYVKVTAPELAGRALQAMDPAQRCASEGVVWSEDHPFETPVAGTWRKATGDADALETSLSQYPHEAYSIGSEGEDLVVRINPGWEDRLEINELNELMEQQGFERSDRATGMRFHPARYAKTFQTWHENIRDWCISRQLWWGHRIPVWSRETVDGSIDERLKAWEAEGRVYVNRDAVVYVCVHREDDDEVVKAIEAAGFERDPDVLDTWFSSALWPMSTMGWPEPEGDTAGLLERYNPTSVLCTAREIITLWVSRMVMFNLYFLGRLPFDDVFIHAMIQDGHGQKMSKSLGNGVDPMDIIHSHGADAMRYTLTAMTTQTQDVRMPVDMVDPHSGETFTPKYVTGPGGVKVAAPEQESPADKSKKMVSSYGVASGKASPSDAMPLARNTSEKFDIGQRFSNKLWNACRFALGYLHATTTEGELGELGLADRWILSRFARATQTATAQLRAYEFAPYATTLYDLVWRDLCDWYIEAVKPTVKENVTQQRVLAACFDASLRLLHPSMPFVTERLFEALNDVVPERSLPGVALPSGELLARAAWPEFDASVKDEGAEGAFEVVRSVVGSIREMRTANKVPPREVTRVSLRASGDELALVTDHLGLILGLANSEAGDVGAGVARPGDAASAVLGGIEVYVHGVLDVEAERARLSKRVDDLTKQVGNFKGRLSNEKYVNNAPEKLVQETRDQLAAAEAELAKVREQFEALG</sequence>
<dbReference type="InterPro" id="IPR019499">
    <property type="entry name" value="Val-tRNA_synth_tRNA-bd"/>
</dbReference>
<evidence type="ECO:0000259" key="12">
    <source>
        <dbReference type="Pfam" id="PF08264"/>
    </source>
</evidence>
<dbReference type="Pfam" id="PF00133">
    <property type="entry name" value="tRNA-synt_1"/>
    <property type="match status" value="2"/>
</dbReference>
<dbReference type="Gene3D" id="1.10.730.10">
    <property type="entry name" value="Isoleucyl-tRNA Synthetase, Domain 1"/>
    <property type="match status" value="2"/>
</dbReference>
<dbReference type="Gene3D" id="3.40.50.620">
    <property type="entry name" value="HUPs"/>
    <property type="match status" value="2"/>
</dbReference>
<keyword evidence="3 10" id="KW-0547">Nucleotide-binding</keyword>
<evidence type="ECO:0000313" key="14">
    <source>
        <dbReference type="EMBL" id="QDU70223.1"/>
    </source>
</evidence>
<dbReference type="CDD" id="cd07962">
    <property type="entry name" value="Anticodon_Ia_Val"/>
    <property type="match status" value="1"/>
</dbReference>
<keyword evidence="7 10" id="KW-0030">Aminoacyl-tRNA synthetase</keyword>
<dbReference type="Gene3D" id="3.90.740.10">
    <property type="entry name" value="Valyl/Leucyl/Isoleucyl-tRNA synthetase, editing domain"/>
    <property type="match status" value="1"/>
</dbReference>
<dbReference type="Gene3D" id="1.10.287.380">
    <property type="entry name" value="Valyl-tRNA synthetase, C-terminal domain"/>
    <property type="match status" value="1"/>
</dbReference>
<dbReference type="EMBL" id="CP036280">
    <property type="protein sequence ID" value="QDU70223.1"/>
    <property type="molecule type" value="Genomic_DNA"/>
</dbReference>
<evidence type="ECO:0000256" key="5">
    <source>
        <dbReference type="ARBA" id="ARBA00022917"/>
    </source>
</evidence>
<evidence type="ECO:0000256" key="3">
    <source>
        <dbReference type="ARBA" id="ARBA00022741"/>
    </source>
</evidence>
<feature type="binding site" evidence="10">
    <location>
        <position position="690"/>
    </location>
    <ligand>
        <name>ATP</name>
        <dbReference type="ChEBI" id="CHEBI:30616"/>
    </ligand>
</feature>
<dbReference type="KEGG" id="mcad:Pan265_00450"/>
<dbReference type="PANTHER" id="PTHR11946:SF93">
    <property type="entry name" value="VALINE--TRNA LIGASE, CHLOROPLASTIC_MITOCHONDRIAL 2"/>
    <property type="match status" value="1"/>
</dbReference>
<comment type="domain">
    <text evidence="10">ValRS has two distinct active sites: one for aminoacylation and one for editing. The misactivated threonine is translocated from the active site to the editing site.</text>
</comment>
<dbReference type="Proteomes" id="UP000320386">
    <property type="component" value="Chromosome"/>
</dbReference>
<dbReference type="HAMAP" id="MF_02004">
    <property type="entry name" value="Val_tRNA_synth_type1"/>
    <property type="match status" value="1"/>
</dbReference>
<dbReference type="GO" id="GO:0004832">
    <property type="term" value="F:valine-tRNA ligase activity"/>
    <property type="evidence" value="ECO:0007669"/>
    <property type="project" value="UniProtKB-UniRule"/>
</dbReference>
<dbReference type="InterPro" id="IPR037118">
    <property type="entry name" value="Val-tRNA_synth_C_sf"/>
</dbReference>
<dbReference type="InterPro" id="IPR010978">
    <property type="entry name" value="tRNA-bd_arm"/>
</dbReference>
<dbReference type="RefSeq" id="WP_236254501.1">
    <property type="nucleotide sequence ID" value="NZ_CP036280.1"/>
</dbReference>
<comment type="domain">
    <text evidence="10">The C-terminal coiled-coil domain is crucial for aminoacylation activity.</text>
</comment>
<dbReference type="PROSITE" id="PS00178">
    <property type="entry name" value="AA_TRNA_LIGASE_I"/>
    <property type="match status" value="1"/>
</dbReference>
<keyword evidence="15" id="KW-1185">Reference proteome</keyword>
<feature type="short sequence motif" description="'KMSKS' region" evidence="10">
    <location>
        <begin position="687"/>
        <end position="691"/>
    </location>
</feature>
<dbReference type="AlphaFoldDB" id="A0A518BTB7"/>
<dbReference type="SUPFAM" id="SSF46589">
    <property type="entry name" value="tRNA-binding arm"/>
    <property type="match status" value="1"/>
</dbReference>
<proteinExistence type="inferred from homology"/>
<feature type="domain" description="Valyl-tRNA synthetase tRNA-binding arm" evidence="13">
    <location>
        <begin position="1042"/>
        <end position="1106"/>
    </location>
</feature>
<comment type="caution">
    <text evidence="10">Lacks conserved residue(s) required for the propagation of feature annotation.</text>
</comment>
<evidence type="ECO:0000256" key="7">
    <source>
        <dbReference type="ARBA" id="ARBA00023146"/>
    </source>
</evidence>
<evidence type="ECO:0000256" key="4">
    <source>
        <dbReference type="ARBA" id="ARBA00022840"/>
    </source>
</evidence>
<evidence type="ECO:0000256" key="1">
    <source>
        <dbReference type="ARBA" id="ARBA00022490"/>
    </source>
</evidence>
<dbReference type="InterPro" id="IPR002303">
    <property type="entry name" value="Valyl-tRNA_ligase"/>
</dbReference>
<evidence type="ECO:0000256" key="2">
    <source>
        <dbReference type="ARBA" id="ARBA00022598"/>
    </source>
</evidence>
<dbReference type="EC" id="6.1.1.9" evidence="10"/>
<dbReference type="SUPFAM" id="SSF50677">
    <property type="entry name" value="ValRS/IleRS/LeuRS editing domain"/>
    <property type="match status" value="1"/>
</dbReference>
<keyword evidence="6 10" id="KW-0175">Coiled coil</keyword>
<comment type="function">
    <text evidence="10">Catalyzes the attachment of valine to tRNA(Val). As ValRS can inadvertently accommodate and process structurally similar amino acids such as threonine, to avoid such errors, it has a 'posttransfer' editing activity that hydrolyzes mischarged Thr-tRNA(Val) in a tRNA-dependent manner.</text>
</comment>
<dbReference type="Pfam" id="PF10458">
    <property type="entry name" value="Val_tRNA-synt_C"/>
    <property type="match status" value="1"/>
</dbReference>
<dbReference type="InterPro" id="IPR001412">
    <property type="entry name" value="aa-tRNA-synth_I_CS"/>
</dbReference>
<evidence type="ECO:0000256" key="8">
    <source>
        <dbReference type="ARBA" id="ARBA00047552"/>
    </source>
</evidence>
<dbReference type="InterPro" id="IPR033705">
    <property type="entry name" value="Anticodon_Ia_Val"/>
</dbReference>
<dbReference type="InterPro" id="IPR013155">
    <property type="entry name" value="M/V/L/I-tRNA-synth_anticd-bd"/>
</dbReference>
<evidence type="ECO:0000259" key="13">
    <source>
        <dbReference type="Pfam" id="PF10458"/>
    </source>
</evidence>
<dbReference type="FunFam" id="1.10.287.380:FF:000001">
    <property type="entry name" value="Valine--tRNA ligase"/>
    <property type="match status" value="1"/>
</dbReference>
<dbReference type="GO" id="GO:0002161">
    <property type="term" value="F:aminoacyl-tRNA deacylase activity"/>
    <property type="evidence" value="ECO:0007669"/>
    <property type="project" value="InterPro"/>
</dbReference>
<feature type="domain" description="Methionyl/Valyl/Leucyl/Isoleucyl-tRNA synthetase anticodon-binding" evidence="12">
    <location>
        <begin position="831"/>
        <end position="985"/>
    </location>
</feature>
<comment type="similarity">
    <text evidence="9 10">Belongs to the class-I aminoacyl-tRNA synthetase family. ValS type 1 subfamily.</text>
</comment>
<dbReference type="InterPro" id="IPR009080">
    <property type="entry name" value="tRNAsynth_Ia_anticodon-bd"/>
</dbReference>
<reference evidence="14 15" key="1">
    <citation type="submission" date="2019-02" db="EMBL/GenBank/DDBJ databases">
        <title>Deep-cultivation of Planctomycetes and their phenomic and genomic characterization uncovers novel biology.</title>
        <authorList>
            <person name="Wiegand S."/>
            <person name="Jogler M."/>
            <person name="Boedeker C."/>
            <person name="Pinto D."/>
            <person name="Vollmers J."/>
            <person name="Rivas-Marin E."/>
            <person name="Kohn T."/>
            <person name="Peeters S.H."/>
            <person name="Heuer A."/>
            <person name="Rast P."/>
            <person name="Oberbeckmann S."/>
            <person name="Bunk B."/>
            <person name="Jeske O."/>
            <person name="Meyerdierks A."/>
            <person name="Storesund J.E."/>
            <person name="Kallscheuer N."/>
            <person name="Luecker S."/>
            <person name="Lage O.M."/>
            <person name="Pohl T."/>
            <person name="Merkel B.J."/>
            <person name="Hornburger P."/>
            <person name="Mueller R.-W."/>
            <person name="Bruemmer F."/>
            <person name="Labrenz M."/>
            <person name="Spormann A.M."/>
            <person name="Op den Camp H."/>
            <person name="Overmann J."/>
            <person name="Amann R."/>
            <person name="Jetten M.S.M."/>
            <person name="Mascher T."/>
            <person name="Medema M.H."/>
            <person name="Devos D.P."/>
            <person name="Kaster A.-K."/>
            <person name="Ovreas L."/>
            <person name="Rohde M."/>
            <person name="Galperin M.Y."/>
            <person name="Jogler C."/>
        </authorList>
    </citation>
    <scope>NUCLEOTIDE SEQUENCE [LARGE SCALE GENOMIC DNA]</scope>
    <source>
        <strain evidence="14 15">Pan265</strain>
    </source>
</reference>
<dbReference type="PANTHER" id="PTHR11946">
    <property type="entry name" value="VALYL-TRNA SYNTHETASES"/>
    <property type="match status" value="1"/>
</dbReference>
<accession>A0A518BTB7</accession>
<feature type="domain" description="Aminoacyl-tRNA synthetase class Ia" evidence="11">
    <location>
        <begin position="38"/>
        <end position="422"/>
    </location>
</feature>
<keyword evidence="5 10" id="KW-0648">Protein biosynthesis</keyword>
<dbReference type="InterPro" id="IPR014729">
    <property type="entry name" value="Rossmann-like_a/b/a_fold"/>
</dbReference>
<comment type="subcellular location">
    <subcellularLocation>
        <location evidence="10">Cytoplasm</location>
    </subcellularLocation>
</comment>
<dbReference type="CDD" id="cd00817">
    <property type="entry name" value="ValRS_core"/>
    <property type="match status" value="1"/>
</dbReference>
<name>A0A518BTB7_9BACT</name>